<evidence type="ECO:0000313" key="3">
    <source>
        <dbReference type="EMBL" id="KMQ82170.1"/>
    </source>
</evidence>
<dbReference type="STRING" id="67767.A0A0J7MNK2"/>
<dbReference type="PaxDb" id="67767-A0A0J7MNK2"/>
<feature type="compositionally biased region" description="Polar residues" evidence="1">
    <location>
        <begin position="180"/>
        <end position="193"/>
    </location>
</feature>
<evidence type="ECO:0000259" key="2">
    <source>
        <dbReference type="Pfam" id="PF18701"/>
    </source>
</evidence>
<feature type="non-terminal residue" evidence="3">
    <location>
        <position position="200"/>
    </location>
</feature>
<dbReference type="AlphaFoldDB" id="A0A0J7MNK2"/>
<dbReference type="OrthoDB" id="7698960at2759"/>
<proteinExistence type="predicted"/>
<feature type="region of interest" description="Disordered" evidence="1">
    <location>
        <begin position="180"/>
        <end position="200"/>
    </location>
</feature>
<sequence>MLKRILGKACLRYEELNTIICDIESIINARPLTYISEDPIDLVTLTPEMFLKDIRESGVPDLDNIDRSKLKRRYVYRQKLRDDLRQRFRSEYLGHLREFSKGNGIQNNIKEGDLVLIETDNLKRLDWPLAKVLKIFPGKDGKCRVARLKTKGGEILRPYQRLCPLELQNDELSNLKSRNQLTSSILKEPTPSSEFEEKTS</sequence>
<comment type="caution">
    <text evidence="3">The sequence shown here is derived from an EMBL/GenBank/DDBJ whole genome shotgun (WGS) entry which is preliminary data.</text>
</comment>
<gene>
    <name evidence="3" type="ORF">RF55_23922</name>
</gene>
<dbReference type="Pfam" id="PF18701">
    <property type="entry name" value="DUF5641"/>
    <property type="match status" value="1"/>
</dbReference>
<dbReference type="InterPro" id="IPR040676">
    <property type="entry name" value="DUF5641"/>
</dbReference>
<accession>A0A0J7MNK2</accession>
<reference evidence="3 4" key="1">
    <citation type="submission" date="2015-04" db="EMBL/GenBank/DDBJ databases">
        <title>Lasius niger genome sequencing.</title>
        <authorList>
            <person name="Konorov E.A."/>
            <person name="Nikitin M.A."/>
            <person name="Kirill M.V."/>
            <person name="Chang P."/>
        </authorList>
    </citation>
    <scope>NUCLEOTIDE SEQUENCE [LARGE SCALE GENOMIC DNA]</scope>
    <source>
        <tissue evidence="3">Whole</tissue>
    </source>
</reference>
<name>A0A0J7MNK2_LASNI</name>
<organism evidence="3 4">
    <name type="scientific">Lasius niger</name>
    <name type="common">Black garden ant</name>
    <dbReference type="NCBI Taxonomy" id="67767"/>
    <lineage>
        <taxon>Eukaryota</taxon>
        <taxon>Metazoa</taxon>
        <taxon>Ecdysozoa</taxon>
        <taxon>Arthropoda</taxon>
        <taxon>Hexapoda</taxon>
        <taxon>Insecta</taxon>
        <taxon>Pterygota</taxon>
        <taxon>Neoptera</taxon>
        <taxon>Endopterygota</taxon>
        <taxon>Hymenoptera</taxon>
        <taxon>Apocrita</taxon>
        <taxon>Aculeata</taxon>
        <taxon>Formicoidea</taxon>
        <taxon>Formicidae</taxon>
        <taxon>Formicinae</taxon>
        <taxon>Lasius</taxon>
        <taxon>Lasius</taxon>
    </lineage>
</organism>
<dbReference type="Proteomes" id="UP000036403">
    <property type="component" value="Unassembled WGS sequence"/>
</dbReference>
<keyword evidence="4" id="KW-1185">Reference proteome</keyword>
<evidence type="ECO:0000256" key="1">
    <source>
        <dbReference type="SAM" id="MobiDB-lite"/>
    </source>
</evidence>
<protein>
    <recommendedName>
        <fullName evidence="2">DUF5641 domain-containing protein</fullName>
    </recommendedName>
</protein>
<dbReference type="PANTHER" id="PTHR47331">
    <property type="entry name" value="PHD-TYPE DOMAIN-CONTAINING PROTEIN"/>
    <property type="match status" value="1"/>
</dbReference>
<dbReference type="EMBL" id="LBMM01027654">
    <property type="protein sequence ID" value="KMQ82170.1"/>
    <property type="molecule type" value="Genomic_DNA"/>
</dbReference>
<feature type="domain" description="DUF5641" evidence="2">
    <location>
        <begin position="73"/>
        <end position="165"/>
    </location>
</feature>
<evidence type="ECO:0000313" key="4">
    <source>
        <dbReference type="Proteomes" id="UP000036403"/>
    </source>
</evidence>